<dbReference type="Proteomes" id="UP001497382">
    <property type="component" value="Unassembled WGS sequence"/>
</dbReference>
<gene>
    <name evidence="1" type="ORF">LARSCL_LOCUS3185</name>
</gene>
<evidence type="ECO:0000313" key="2">
    <source>
        <dbReference type="Proteomes" id="UP001497382"/>
    </source>
</evidence>
<dbReference type="AlphaFoldDB" id="A0AAV1Z4V3"/>
<evidence type="ECO:0000313" key="1">
    <source>
        <dbReference type="EMBL" id="CAL1266594.1"/>
    </source>
</evidence>
<keyword evidence="2" id="KW-1185">Reference proteome</keyword>
<dbReference type="EMBL" id="CAXIEN010000024">
    <property type="protein sequence ID" value="CAL1266594.1"/>
    <property type="molecule type" value="Genomic_DNA"/>
</dbReference>
<protein>
    <submittedName>
        <fullName evidence="1">Uncharacterized protein</fullName>
    </submittedName>
</protein>
<comment type="caution">
    <text evidence="1">The sequence shown here is derived from an EMBL/GenBank/DDBJ whole genome shotgun (WGS) entry which is preliminary data.</text>
</comment>
<reference evidence="1 2" key="1">
    <citation type="submission" date="2024-04" db="EMBL/GenBank/DDBJ databases">
        <authorList>
            <person name="Rising A."/>
            <person name="Reimegard J."/>
            <person name="Sonavane S."/>
            <person name="Akerstrom W."/>
            <person name="Nylinder S."/>
            <person name="Hedman E."/>
            <person name="Kallberg Y."/>
        </authorList>
    </citation>
    <scope>NUCLEOTIDE SEQUENCE [LARGE SCALE GENOMIC DNA]</scope>
</reference>
<accession>A0AAV1Z4V3</accession>
<organism evidence="1 2">
    <name type="scientific">Larinioides sclopetarius</name>
    <dbReference type="NCBI Taxonomy" id="280406"/>
    <lineage>
        <taxon>Eukaryota</taxon>
        <taxon>Metazoa</taxon>
        <taxon>Ecdysozoa</taxon>
        <taxon>Arthropoda</taxon>
        <taxon>Chelicerata</taxon>
        <taxon>Arachnida</taxon>
        <taxon>Araneae</taxon>
        <taxon>Araneomorphae</taxon>
        <taxon>Entelegynae</taxon>
        <taxon>Araneoidea</taxon>
        <taxon>Araneidae</taxon>
        <taxon>Larinioides</taxon>
    </lineage>
</organism>
<sequence length="48" mass="5698">MSNTFLYYISQILLILKKESLPNLYIHDDDKSGGVIVNIKWIKNHHKR</sequence>
<name>A0AAV1Z4V3_9ARAC</name>
<proteinExistence type="predicted"/>